<accession>A0A1K1P3S7</accession>
<gene>
    <name evidence="1" type="ORF">SAMN02927921_01604</name>
</gene>
<sequence length="48" mass="5424">MRVRITTSGISGRKIVTDIKKVLFGKADIVSCRAMQINQEYANKIIEQ</sequence>
<proteinExistence type="predicted"/>
<protein>
    <submittedName>
        <fullName evidence="1">Uncharacterized protein</fullName>
    </submittedName>
</protein>
<evidence type="ECO:0000313" key="1">
    <source>
        <dbReference type="EMBL" id="SFW42153.1"/>
    </source>
</evidence>
<keyword evidence="2" id="KW-1185">Reference proteome</keyword>
<dbReference type="Proteomes" id="UP000182248">
    <property type="component" value="Unassembled WGS sequence"/>
</dbReference>
<organism evidence="1 2">
    <name type="scientific">Sinomicrobium oceani</name>
    <dbReference type="NCBI Taxonomy" id="1150368"/>
    <lineage>
        <taxon>Bacteria</taxon>
        <taxon>Pseudomonadati</taxon>
        <taxon>Bacteroidota</taxon>
        <taxon>Flavobacteriia</taxon>
        <taxon>Flavobacteriales</taxon>
        <taxon>Flavobacteriaceae</taxon>
        <taxon>Sinomicrobium</taxon>
    </lineage>
</organism>
<dbReference type="AlphaFoldDB" id="A0A1K1P3S7"/>
<name>A0A1K1P3S7_9FLAO</name>
<dbReference type="EMBL" id="FPJE01000007">
    <property type="protein sequence ID" value="SFW42153.1"/>
    <property type="molecule type" value="Genomic_DNA"/>
</dbReference>
<reference evidence="1 2" key="1">
    <citation type="submission" date="2016-11" db="EMBL/GenBank/DDBJ databases">
        <authorList>
            <person name="Jaros S."/>
            <person name="Januszkiewicz K."/>
            <person name="Wedrychowicz H."/>
        </authorList>
    </citation>
    <scope>NUCLEOTIDE SEQUENCE [LARGE SCALE GENOMIC DNA]</scope>
    <source>
        <strain evidence="1 2">CGMCC 1.12145</strain>
    </source>
</reference>
<evidence type="ECO:0000313" key="2">
    <source>
        <dbReference type="Proteomes" id="UP000182248"/>
    </source>
</evidence>